<proteinExistence type="predicted"/>
<gene>
    <name evidence="2" type="ORF">FLL46_07650</name>
</gene>
<reference evidence="2 3" key="1">
    <citation type="submission" date="2019-07" db="EMBL/GenBank/DDBJ databases">
        <title>Draft genome for Aliikangiella sp. M105.</title>
        <authorList>
            <person name="Wang G."/>
        </authorList>
    </citation>
    <scope>NUCLEOTIDE SEQUENCE [LARGE SCALE GENOMIC DNA]</scope>
    <source>
        <strain evidence="2 3">M105</strain>
    </source>
</reference>
<keyword evidence="3" id="KW-1185">Reference proteome</keyword>
<accession>A0A545UFZ4</accession>
<dbReference type="Proteomes" id="UP000315439">
    <property type="component" value="Unassembled WGS sequence"/>
</dbReference>
<name>A0A545UFZ4_9GAMM</name>
<evidence type="ECO:0000256" key="1">
    <source>
        <dbReference type="SAM" id="Phobius"/>
    </source>
</evidence>
<keyword evidence="1" id="KW-0812">Transmembrane</keyword>
<keyword evidence="1" id="KW-1133">Transmembrane helix</keyword>
<protein>
    <submittedName>
        <fullName evidence="2">Uncharacterized protein</fullName>
    </submittedName>
</protein>
<evidence type="ECO:0000313" key="3">
    <source>
        <dbReference type="Proteomes" id="UP000315439"/>
    </source>
</evidence>
<dbReference type="EMBL" id="VIKS01000004">
    <property type="protein sequence ID" value="TQV88388.1"/>
    <property type="molecule type" value="Genomic_DNA"/>
</dbReference>
<keyword evidence="1" id="KW-0472">Membrane</keyword>
<comment type="caution">
    <text evidence="2">The sequence shown here is derived from an EMBL/GenBank/DDBJ whole genome shotgun (WGS) entry which is preliminary data.</text>
</comment>
<feature type="transmembrane region" description="Helical" evidence="1">
    <location>
        <begin position="30"/>
        <end position="53"/>
    </location>
</feature>
<dbReference type="RefSeq" id="WP_142892896.1">
    <property type="nucleotide sequence ID" value="NZ_ML660162.1"/>
</dbReference>
<sequence length="98" mass="11017">MIIPLAMESLAIYLTYHHGKRLSADLGKKYLTIPMTISIVLFVILIFELAGPMVNVLKFQSNGVIPMLFKMLFVKKFSIAAGANLIMGLYLMYKNNAF</sequence>
<feature type="transmembrane region" description="Helical" evidence="1">
    <location>
        <begin position="73"/>
        <end position="93"/>
    </location>
</feature>
<dbReference type="AlphaFoldDB" id="A0A545UFZ4"/>
<evidence type="ECO:0000313" key="2">
    <source>
        <dbReference type="EMBL" id="TQV88388.1"/>
    </source>
</evidence>
<organism evidence="2 3">
    <name type="scientific">Aliikangiella coralliicola</name>
    <dbReference type="NCBI Taxonomy" id="2592383"/>
    <lineage>
        <taxon>Bacteria</taxon>
        <taxon>Pseudomonadati</taxon>
        <taxon>Pseudomonadota</taxon>
        <taxon>Gammaproteobacteria</taxon>
        <taxon>Oceanospirillales</taxon>
        <taxon>Pleioneaceae</taxon>
        <taxon>Aliikangiella</taxon>
    </lineage>
</organism>